<dbReference type="Proteomes" id="UP001207468">
    <property type="component" value="Unassembled WGS sequence"/>
</dbReference>
<name>A0ACC0TX87_9AGAM</name>
<accession>A0ACC0TX87</accession>
<keyword evidence="2" id="KW-1185">Reference proteome</keyword>
<comment type="caution">
    <text evidence="1">The sequence shown here is derived from an EMBL/GenBank/DDBJ whole genome shotgun (WGS) entry which is preliminary data.</text>
</comment>
<gene>
    <name evidence="1" type="ORF">F5148DRAFT_1236022</name>
</gene>
<evidence type="ECO:0000313" key="1">
    <source>
        <dbReference type="EMBL" id="KAI9452436.1"/>
    </source>
</evidence>
<sequence>MKSMARKSFPLLVALYLKPLGTSIECGQSFPVAVLAVCRVLRCWLVALCLSVPVPSVLVRLYDLKRSPSGRATVIRRRLKCAERWFVFLVPGVSVRAYITPFNDGRLCDGQ</sequence>
<proteinExistence type="predicted"/>
<organism evidence="1 2">
    <name type="scientific">Russula earlei</name>
    <dbReference type="NCBI Taxonomy" id="71964"/>
    <lineage>
        <taxon>Eukaryota</taxon>
        <taxon>Fungi</taxon>
        <taxon>Dikarya</taxon>
        <taxon>Basidiomycota</taxon>
        <taxon>Agaricomycotina</taxon>
        <taxon>Agaricomycetes</taxon>
        <taxon>Russulales</taxon>
        <taxon>Russulaceae</taxon>
        <taxon>Russula</taxon>
    </lineage>
</organism>
<reference evidence="1" key="1">
    <citation type="submission" date="2021-03" db="EMBL/GenBank/DDBJ databases">
        <title>Evolutionary priming and transition to the ectomycorrhizal habit in an iconic lineage of mushroom-forming fungi: is preadaptation a requirement?</title>
        <authorList>
            <consortium name="DOE Joint Genome Institute"/>
            <person name="Looney B.P."/>
            <person name="Miyauchi S."/>
            <person name="Morin E."/>
            <person name="Drula E."/>
            <person name="Courty P.E."/>
            <person name="Chicoki N."/>
            <person name="Fauchery L."/>
            <person name="Kohler A."/>
            <person name="Kuo A."/>
            <person name="LaButti K."/>
            <person name="Pangilinan J."/>
            <person name="Lipzen A."/>
            <person name="Riley R."/>
            <person name="Andreopoulos W."/>
            <person name="He G."/>
            <person name="Johnson J."/>
            <person name="Barry K.W."/>
            <person name="Grigoriev I.V."/>
            <person name="Nagy L."/>
            <person name="Hibbett D."/>
            <person name="Henrissat B."/>
            <person name="Matheny P.B."/>
            <person name="Labbe J."/>
            <person name="Martin A.F."/>
        </authorList>
    </citation>
    <scope>NUCLEOTIDE SEQUENCE</scope>
    <source>
        <strain evidence="1">BPL698</strain>
    </source>
</reference>
<evidence type="ECO:0000313" key="2">
    <source>
        <dbReference type="Proteomes" id="UP001207468"/>
    </source>
</evidence>
<protein>
    <submittedName>
        <fullName evidence="1">Uncharacterized protein</fullName>
    </submittedName>
</protein>
<dbReference type="EMBL" id="JAGFNK010000336">
    <property type="protein sequence ID" value="KAI9452436.1"/>
    <property type="molecule type" value="Genomic_DNA"/>
</dbReference>